<proteinExistence type="inferred from homology"/>
<protein>
    <recommendedName>
        <fullName evidence="3">protein O-GlcNAc transferase</fullName>
        <ecNumber evidence="3">2.4.1.255</ecNumber>
    </recommendedName>
</protein>
<dbReference type="Gene3D" id="3.40.50.11380">
    <property type="match status" value="1"/>
</dbReference>
<gene>
    <name evidence="10" type="ORF">NIES2135_53110</name>
</gene>
<keyword evidence="7 8" id="KW-0802">TPR repeat</keyword>
<keyword evidence="5" id="KW-0808">Transferase</keyword>
<feature type="repeat" description="TPR" evidence="8">
    <location>
        <begin position="11"/>
        <end position="44"/>
    </location>
</feature>
<name>A0A1Z4JP70_LEPBY</name>
<comment type="similarity">
    <text evidence="2">Belongs to the glycosyltransferase 41 family. O-GlcNAc transferase subfamily.</text>
</comment>
<evidence type="ECO:0000256" key="7">
    <source>
        <dbReference type="ARBA" id="ARBA00022803"/>
    </source>
</evidence>
<dbReference type="GO" id="GO:0097363">
    <property type="term" value="F:protein O-acetylglucosaminyltransferase activity"/>
    <property type="evidence" value="ECO:0007669"/>
    <property type="project" value="UniProtKB-EC"/>
</dbReference>
<evidence type="ECO:0000256" key="4">
    <source>
        <dbReference type="ARBA" id="ARBA00022676"/>
    </source>
</evidence>
<dbReference type="InterPro" id="IPR051939">
    <property type="entry name" value="Glycosyltr_41/O-GlcNAc_trsf"/>
</dbReference>
<evidence type="ECO:0000313" key="10">
    <source>
        <dbReference type="EMBL" id="BAY58438.1"/>
    </source>
</evidence>
<dbReference type="PROSITE" id="PS50005">
    <property type="entry name" value="TPR"/>
    <property type="match status" value="1"/>
</dbReference>
<dbReference type="InterPro" id="IPR029489">
    <property type="entry name" value="OGT/SEC/SPY_C"/>
</dbReference>
<dbReference type="SUPFAM" id="SSF53756">
    <property type="entry name" value="UDP-Glycosyltransferase/glycogen phosphorylase"/>
    <property type="match status" value="1"/>
</dbReference>
<feature type="domain" description="O-GlcNAc transferase C-terminal" evidence="9">
    <location>
        <begin position="362"/>
        <end position="529"/>
    </location>
</feature>
<evidence type="ECO:0000256" key="2">
    <source>
        <dbReference type="ARBA" id="ARBA00005386"/>
    </source>
</evidence>
<evidence type="ECO:0000256" key="6">
    <source>
        <dbReference type="ARBA" id="ARBA00022737"/>
    </source>
</evidence>
<dbReference type="Pfam" id="PF13414">
    <property type="entry name" value="TPR_11"/>
    <property type="match status" value="1"/>
</dbReference>
<dbReference type="Gene3D" id="3.40.50.2000">
    <property type="entry name" value="Glycogen Phosphorylase B"/>
    <property type="match status" value="1"/>
</dbReference>
<dbReference type="SUPFAM" id="SSF48452">
    <property type="entry name" value="TPR-like"/>
    <property type="match status" value="1"/>
</dbReference>
<evidence type="ECO:0000256" key="8">
    <source>
        <dbReference type="PROSITE-ProRule" id="PRU00339"/>
    </source>
</evidence>
<organism evidence="10 11">
    <name type="scientific">Leptolyngbya boryana NIES-2135</name>
    <dbReference type="NCBI Taxonomy" id="1973484"/>
    <lineage>
        <taxon>Bacteria</taxon>
        <taxon>Bacillati</taxon>
        <taxon>Cyanobacteriota</taxon>
        <taxon>Cyanophyceae</taxon>
        <taxon>Leptolyngbyales</taxon>
        <taxon>Leptolyngbyaceae</taxon>
        <taxon>Leptolyngbya group</taxon>
        <taxon>Leptolyngbya</taxon>
    </lineage>
</organism>
<dbReference type="PANTHER" id="PTHR44835">
    <property type="entry name" value="UDP-N-ACETYLGLUCOSAMINE--PEPTIDE N-ACETYLGLUCOSAMINYLTRANSFERASE SPINDLY-RELATED"/>
    <property type="match status" value="1"/>
</dbReference>
<dbReference type="Gene3D" id="1.25.40.10">
    <property type="entry name" value="Tetratricopeptide repeat domain"/>
    <property type="match status" value="2"/>
</dbReference>
<dbReference type="EMBL" id="AP018203">
    <property type="protein sequence ID" value="BAY58438.1"/>
    <property type="molecule type" value="Genomic_DNA"/>
</dbReference>
<sequence length="741" mass="85003">MTIFMPPASLSQDWQQQAKFYIEQGRFAQAAELYEKAIEIEPAQYSYYWQLGLLLLLQEQEQEAQTIWLFALSEIDANQIDAAIAELSEILHLEAERRVEKQEQTTAWAIRQHLREICPTNITNLLSLVSLSIDLELLTDSTFEEIGLIQQLTDPTEEIPLQYLLNVFQKLLQTAPASPSLIKFAEVATVLLQDTIGLVDAILSGILRFGFSHRNSKFAIELAECALKINPDHTEILGLVASLHQIAGNYDKGIEIARRRYELSHTLPEQIYSNNLLLRGFLETGGRWQEAVETAQHHRELLAAIVKQQPENLGSTYLTRLLNSGYYLVYLQDQPKQWRTLENQVLEFAQTELQRHATENGKQYIHHKRDRTNKPLKIGYLSHCMATHSVGWLARWLFQHHDHNQFEIYGYFLGYREVYDPLQTWYVDAVDHAYKFNAGGADTHLEIADQIYRDEIDILIDLDSITLDISCQVLCLKPAPIQVTWLGWDASGLPAIDYFIADPYVLPNDAQSYYSEKIWRLPQTYIAVDGFEVDPPTLRREDLDIPEDAIVYLSAQRGYKRHQDHARTQLQIIKQVPNSYFLIKGIADTASVQDFFYKLAEEEGVSRDQLRFLEGDPSCQSHRANLQIADIVLDTFPYNGATTTLETLWMGIPIVTRVGEQFAARNSYGMMMNVGVTEGIAFSDREYIEWGIRLGTDAALRQSVISKLHQAKRTAPLWNGKQFAREMEGAYQAMWRTYLES</sequence>
<evidence type="ECO:0000256" key="1">
    <source>
        <dbReference type="ARBA" id="ARBA00004922"/>
    </source>
</evidence>
<dbReference type="InterPro" id="IPR011990">
    <property type="entry name" value="TPR-like_helical_dom_sf"/>
</dbReference>
<evidence type="ECO:0000256" key="3">
    <source>
        <dbReference type="ARBA" id="ARBA00011970"/>
    </source>
</evidence>
<reference evidence="10 11" key="1">
    <citation type="submission" date="2017-06" db="EMBL/GenBank/DDBJ databases">
        <title>Genome sequencing of cyanobaciteial culture collection at National Institute for Environmental Studies (NIES).</title>
        <authorList>
            <person name="Hirose Y."/>
            <person name="Shimura Y."/>
            <person name="Fujisawa T."/>
            <person name="Nakamura Y."/>
            <person name="Kawachi M."/>
        </authorList>
    </citation>
    <scope>NUCLEOTIDE SEQUENCE [LARGE SCALE GENOMIC DNA]</scope>
    <source>
        <strain evidence="10 11">NIES-2135</strain>
    </source>
</reference>
<dbReference type="Proteomes" id="UP000217895">
    <property type="component" value="Chromosome"/>
</dbReference>
<keyword evidence="6" id="KW-0677">Repeat</keyword>
<evidence type="ECO:0000256" key="5">
    <source>
        <dbReference type="ARBA" id="ARBA00022679"/>
    </source>
</evidence>
<dbReference type="PANTHER" id="PTHR44835:SF1">
    <property type="entry name" value="PROTEIN O-GLCNAC TRANSFERASE"/>
    <property type="match status" value="1"/>
</dbReference>
<dbReference type="AlphaFoldDB" id="A0A1Z4JP70"/>
<dbReference type="SMART" id="SM00028">
    <property type="entry name" value="TPR"/>
    <property type="match status" value="3"/>
</dbReference>
<accession>A0A1Z4JP70</accession>
<comment type="pathway">
    <text evidence="1">Protein modification; protein glycosylation.</text>
</comment>
<keyword evidence="11" id="KW-1185">Reference proteome</keyword>
<feature type="domain" description="O-GlcNAc transferase C-terminal" evidence="9">
    <location>
        <begin position="540"/>
        <end position="727"/>
    </location>
</feature>
<keyword evidence="4" id="KW-0328">Glycosyltransferase</keyword>
<evidence type="ECO:0000259" key="9">
    <source>
        <dbReference type="Pfam" id="PF13844"/>
    </source>
</evidence>
<dbReference type="Pfam" id="PF13844">
    <property type="entry name" value="Glyco_transf_41"/>
    <property type="match status" value="2"/>
</dbReference>
<dbReference type="InterPro" id="IPR019734">
    <property type="entry name" value="TPR_rpt"/>
</dbReference>
<evidence type="ECO:0000313" key="11">
    <source>
        <dbReference type="Proteomes" id="UP000217895"/>
    </source>
</evidence>
<dbReference type="EC" id="2.4.1.255" evidence="3"/>